<dbReference type="EMBL" id="UINC01000114">
    <property type="protein sequence ID" value="SUZ49413.1"/>
    <property type="molecule type" value="Genomic_DNA"/>
</dbReference>
<proteinExistence type="predicted"/>
<dbReference type="AlphaFoldDB" id="A0A381N753"/>
<evidence type="ECO:0000313" key="1">
    <source>
        <dbReference type="EMBL" id="SUZ49413.1"/>
    </source>
</evidence>
<gene>
    <name evidence="1" type="ORF">METZ01_LOCUS2267</name>
</gene>
<protein>
    <submittedName>
        <fullName evidence="1">Uncharacterized protein</fullName>
    </submittedName>
</protein>
<reference evidence="1" key="1">
    <citation type="submission" date="2018-05" db="EMBL/GenBank/DDBJ databases">
        <authorList>
            <person name="Lanie J.A."/>
            <person name="Ng W.-L."/>
            <person name="Kazmierczak K.M."/>
            <person name="Andrzejewski T.M."/>
            <person name="Davidsen T.M."/>
            <person name="Wayne K.J."/>
            <person name="Tettelin H."/>
            <person name="Glass J.I."/>
            <person name="Rusch D."/>
            <person name="Podicherti R."/>
            <person name="Tsui H.-C.T."/>
            <person name="Winkler M.E."/>
        </authorList>
    </citation>
    <scope>NUCLEOTIDE SEQUENCE</scope>
</reference>
<accession>A0A381N753</accession>
<name>A0A381N753_9ZZZZ</name>
<sequence>MLLILLGLGLAGMMYEGYVRDLFLETPRDLNELISSGADPIKFLDPETMEPYSGPVFLTEIGSLSTPQLKMSGTLEQGFWHGPWENYDEYGELIMHGTRNMGVACGPWIEAGLEKTYEPCPPGLEIDWSHIEPG</sequence>
<organism evidence="1">
    <name type="scientific">marine metagenome</name>
    <dbReference type="NCBI Taxonomy" id="408172"/>
    <lineage>
        <taxon>unclassified sequences</taxon>
        <taxon>metagenomes</taxon>
        <taxon>ecological metagenomes</taxon>
    </lineage>
</organism>